<keyword evidence="8" id="KW-0547">Nucleotide-binding</keyword>
<evidence type="ECO:0000256" key="4">
    <source>
        <dbReference type="ARBA" id="ARBA00022490"/>
    </source>
</evidence>
<dbReference type="GO" id="GO:0005737">
    <property type="term" value="C:cytoplasm"/>
    <property type="evidence" value="ECO:0007669"/>
    <property type="project" value="UniProtKB-SubCell"/>
</dbReference>
<dbReference type="Pfam" id="PF01300">
    <property type="entry name" value="Sua5_yciO_yrdC"/>
    <property type="match status" value="1"/>
</dbReference>
<comment type="subcellular location">
    <subcellularLocation>
        <location evidence="1">Cytoplasm</location>
    </subcellularLocation>
</comment>
<keyword evidence="6" id="KW-0819">tRNA processing</keyword>
<gene>
    <name evidence="14" type="ORF">GWO12_08750</name>
</gene>
<accession>A0AAE4Z7G3</accession>
<keyword evidence="9" id="KW-0067">ATP-binding</keyword>
<evidence type="ECO:0000256" key="5">
    <source>
        <dbReference type="ARBA" id="ARBA00022679"/>
    </source>
</evidence>
<dbReference type="EMBL" id="JAACAK010000067">
    <property type="protein sequence ID" value="NIR75185.1"/>
    <property type="molecule type" value="Genomic_DNA"/>
</dbReference>
<name>A0AAE4Z7G3_9BACT</name>
<dbReference type="AlphaFoldDB" id="A0AAE4Z7G3"/>
<keyword evidence="5" id="KW-0808">Transferase</keyword>
<dbReference type="GO" id="GO:0061710">
    <property type="term" value="F:L-threonylcarbamoyladenylate synthase"/>
    <property type="evidence" value="ECO:0007669"/>
    <property type="project" value="UniProtKB-EC"/>
</dbReference>
<dbReference type="PROSITE" id="PS51163">
    <property type="entry name" value="YRDC"/>
    <property type="match status" value="1"/>
</dbReference>
<evidence type="ECO:0000259" key="13">
    <source>
        <dbReference type="PROSITE" id="PS51163"/>
    </source>
</evidence>
<protein>
    <recommendedName>
        <fullName evidence="10">L-threonylcarbamoyladenylate synthase</fullName>
        <ecNumber evidence="3">2.7.7.87</ecNumber>
    </recommendedName>
    <alternativeName>
        <fullName evidence="10">L-threonylcarbamoyladenylate synthase</fullName>
    </alternativeName>
</protein>
<feature type="domain" description="YrdC-like" evidence="13">
    <location>
        <begin position="15"/>
        <end position="211"/>
    </location>
</feature>
<evidence type="ECO:0000256" key="3">
    <source>
        <dbReference type="ARBA" id="ARBA00012584"/>
    </source>
</evidence>
<organism evidence="14 15">
    <name type="scientific">Candidatus Kutchimonas denitrificans</name>
    <dbReference type="NCBI Taxonomy" id="3056748"/>
    <lineage>
        <taxon>Bacteria</taxon>
        <taxon>Pseudomonadati</taxon>
        <taxon>Gemmatimonadota</taxon>
        <taxon>Gemmatimonadia</taxon>
        <taxon>Candidatus Palauibacterales</taxon>
        <taxon>Candidatus Palauibacteraceae</taxon>
        <taxon>Candidatus Kutchimonas</taxon>
    </lineage>
</organism>
<proteinExistence type="inferred from homology"/>
<dbReference type="SUPFAM" id="SSF55821">
    <property type="entry name" value="YrdC/RibB"/>
    <property type="match status" value="1"/>
</dbReference>
<comment type="similarity">
    <text evidence="2">Belongs to the SUA5 family.</text>
</comment>
<dbReference type="GO" id="GO:0006450">
    <property type="term" value="P:regulation of translational fidelity"/>
    <property type="evidence" value="ECO:0007669"/>
    <property type="project" value="TreeGrafter"/>
</dbReference>
<evidence type="ECO:0000256" key="7">
    <source>
        <dbReference type="ARBA" id="ARBA00022695"/>
    </source>
</evidence>
<dbReference type="GO" id="GO:0005524">
    <property type="term" value="F:ATP binding"/>
    <property type="evidence" value="ECO:0007669"/>
    <property type="project" value="UniProtKB-KW"/>
</dbReference>
<dbReference type="NCBIfam" id="TIGR00057">
    <property type="entry name" value="L-threonylcarbamoyladenylate synthase"/>
    <property type="match status" value="1"/>
</dbReference>
<dbReference type="InterPro" id="IPR017945">
    <property type="entry name" value="DHBP_synth_RibB-like_a/b_dom"/>
</dbReference>
<dbReference type="EC" id="2.7.7.87" evidence="3"/>
<dbReference type="InterPro" id="IPR050156">
    <property type="entry name" value="TC-AMP_synthase_SUA5"/>
</dbReference>
<reference evidence="14 15" key="1">
    <citation type="submission" date="2020-01" db="EMBL/GenBank/DDBJ databases">
        <title>Genomes assembled from Gulf of Kutch pelagic sediment metagenomes.</title>
        <authorList>
            <person name="Chandrashekar M."/>
            <person name="Mahajan M.S."/>
            <person name="Dave K.J."/>
            <person name="Vatsa P."/>
            <person name="Nathani N.M."/>
        </authorList>
    </citation>
    <scope>NUCLEOTIDE SEQUENCE [LARGE SCALE GENOMIC DNA]</scope>
    <source>
        <strain evidence="14">KS3-K002</strain>
    </source>
</reference>
<evidence type="ECO:0000313" key="14">
    <source>
        <dbReference type="EMBL" id="NIR75185.1"/>
    </source>
</evidence>
<dbReference type="PANTHER" id="PTHR17490">
    <property type="entry name" value="SUA5"/>
    <property type="match status" value="1"/>
</dbReference>
<evidence type="ECO:0000256" key="1">
    <source>
        <dbReference type="ARBA" id="ARBA00004496"/>
    </source>
</evidence>
<evidence type="ECO:0000256" key="8">
    <source>
        <dbReference type="ARBA" id="ARBA00022741"/>
    </source>
</evidence>
<evidence type="ECO:0000256" key="6">
    <source>
        <dbReference type="ARBA" id="ARBA00022694"/>
    </source>
</evidence>
<dbReference type="Proteomes" id="UP000702544">
    <property type="component" value="Unassembled WGS sequence"/>
</dbReference>
<keyword evidence="7" id="KW-0548">Nucleotidyltransferase</keyword>
<dbReference type="GO" id="GO:0008033">
    <property type="term" value="P:tRNA processing"/>
    <property type="evidence" value="ECO:0007669"/>
    <property type="project" value="UniProtKB-KW"/>
</dbReference>
<comment type="caution">
    <text evidence="14">The sequence shown here is derived from an EMBL/GenBank/DDBJ whole genome shotgun (WGS) entry which is preliminary data.</text>
</comment>
<evidence type="ECO:0000256" key="10">
    <source>
        <dbReference type="ARBA" id="ARBA00029774"/>
    </source>
</evidence>
<sequence length="224" mass="23051">MAVEIVPAVDAETSTSAADRAASVLAAGGLVVHPTETVYGIGGDASARSNRLIATIKGREAPQPLILLVPDLAALRAAYSGLVWSDEAETLARRFWPGPLTLVLRCPGAPAGVRGPGDGIAVRITANPVVRAVLERWRRPMTSTSANPSGGEPPRTLGEALDGLGARLEAAAEDGDTPVLAIDGGPTKAGRPSTIVSLVEPAPRLLREGPVTRRALEAELGQLS</sequence>
<feature type="region of interest" description="Disordered" evidence="12">
    <location>
        <begin position="140"/>
        <end position="159"/>
    </location>
</feature>
<dbReference type="GO" id="GO:0000049">
    <property type="term" value="F:tRNA binding"/>
    <property type="evidence" value="ECO:0007669"/>
    <property type="project" value="TreeGrafter"/>
</dbReference>
<evidence type="ECO:0000256" key="12">
    <source>
        <dbReference type="SAM" id="MobiDB-lite"/>
    </source>
</evidence>
<dbReference type="Gene3D" id="3.90.870.10">
    <property type="entry name" value="DHBP synthase"/>
    <property type="match status" value="1"/>
</dbReference>
<evidence type="ECO:0000256" key="2">
    <source>
        <dbReference type="ARBA" id="ARBA00007663"/>
    </source>
</evidence>
<comment type="catalytic activity">
    <reaction evidence="11">
        <text>L-threonine + hydrogencarbonate + ATP = L-threonylcarbamoyladenylate + diphosphate + H2O</text>
        <dbReference type="Rhea" id="RHEA:36407"/>
        <dbReference type="ChEBI" id="CHEBI:15377"/>
        <dbReference type="ChEBI" id="CHEBI:17544"/>
        <dbReference type="ChEBI" id="CHEBI:30616"/>
        <dbReference type="ChEBI" id="CHEBI:33019"/>
        <dbReference type="ChEBI" id="CHEBI:57926"/>
        <dbReference type="ChEBI" id="CHEBI:73682"/>
        <dbReference type="EC" id="2.7.7.87"/>
    </reaction>
</comment>
<dbReference type="PANTHER" id="PTHR17490:SF16">
    <property type="entry name" value="THREONYLCARBAMOYL-AMP SYNTHASE"/>
    <property type="match status" value="1"/>
</dbReference>
<evidence type="ECO:0000256" key="11">
    <source>
        <dbReference type="ARBA" id="ARBA00048366"/>
    </source>
</evidence>
<evidence type="ECO:0000313" key="15">
    <source>
        <dbReference type="Proteomes" id="UP000702544"/>
    </source>
</evidence>
<keyword evidence="4" id="KW-0963">Cytoplasm</keyword>
<dbReference type="InterPro" id="IPR006070">
    <property type="entry name" value="Sua5-like_dom"/>
</dbReference>
<dbReference type="GO" id="GO:0003725">
    <property type="term" value="F:double-stranded RNA binding"/>
    <property type="evidence" value="ECO:0007669"/>
    <property type="project" value="InterPro"/>
</dbReference>
<evidence type="ECO:0000256" key="9">
    <source>
        <dbReference type="ARBA" id="ARBA00022840"/>
    </source>
</evidence>